<dbReference type="PROSITE" id="PS50055">
    <property type="entry name" value="TYR_PHOSPHATASE_PTP"/>
    <property type="match status" value="2"/>
</dbReference>
<keyword evidence="1" id="KW-0812">Transmembrane</keyword>
<gene>
    <name evidence="4" type="primary">PTPRA_1</name>
    <name evidence="4" type="ORF">GWK47_021191</name>
</gene>
<dbReference type="Proteomes" id="UP000770661">
    <property type="component" value="Unassembled WGS sequence"/>
</dbReference>
<dbReference type="CDD" id="cd00047">
    <property type="entry name" value="PTPc"/>
    <property type="match status" value="1"/>
</dbReference>
<sequence length="520" mass="56995">MVVVVIVVVVVMVVVVIVVVVVVVMVVVVIVVVVVMVVVVTVVVMVVVVVVVMVVVVVVMVMVMVVVVVVVVVVMVVVMVMVKVAQYWPEDKPWLTEGITVTPVDINVKMDFVIRSFTMSNGNTTRKITQYQYTAWPDHGVPKIAYGLAQMIKLILLDKDSGGPISVHCSAGTGRTGTVILVLYLLDQLEARGAASPTEALMALRRGRGRLVENTEQYIFAHQVLHEVLFSLKTSFLCHAFEDQLPALRSPQPPDGLSPLHRQHEKLKTLPKDLGFKYGKGPKYAHLNRDQDILPYDRRMVFVQGQGDGVDSQYINVVRINGVDQKDAYLAGEHPQSHTLGRMWRLVYERKVAVWVLVHTFPENHPEFPDVMCGTSALPGNMTLKASPKRSFLNYYQQEVDISVTELGKVIQHQCLLLHLKGWPAAACLPASPEPLLLAMEKVEALSSQHHPPLFTCKYVAVGEGQEALSVCCVKYVAVGEGQEALSVCCVKYVAVGEGQEALECVLCQVCGCGRGAGGS</sequence>
<dbReference type="InterPro" id="IPR003595">
    <property type="entry name" value="Tyr_Pase_cat"/>
</dbReference>
<dbReference type="PROSITE" id="PS00383">
    <property type="entry name" value="TYR_PHOSPHATASE_1"/>
    <property type="match status" value="1"/>
</dbReference>
<dbReference type="SUPFAM" id="SSF52799">
    <property type="entry name" value="(Phosphotyrosine protein) phosphatases II"/>
    <property type="match status" value="2"/>
</dbReference>
<dbReference type="PANTHER" id="PTHR19134:SF449">
    <property type="entry name" value="TYROSINE-PROTEIN PHOSPHATASE 1"/>
    <property type="match status" value="1"/>
</dbReference>
<dbReference type="AlphaFoldDB" id="A0A8J4XPL9"/>
<dbReference type="PRINTS" id="PR00700">
    <property type="entry name" value="PRTYPHPHTASE"/>
</dbReference>
<feature type="domain" description="Tyrosine-protein phosphatase" evidence="2">
    <location>
        <begin position="72"/>
        <end position="228"/>
    </location>
</feature>
<dbReference type="Gene3D" id="3.90.190.10">
    <property type="entry name" value="Protein tyrosine phosphatase superfamily"/>
    <property type="match status" value="2"/>
</dbReference>
<dbReference type="InterPro" id="IPR000387">
    <property type="entry name" value="Tyr_Pase_dom"/>
</dbReference>
<accession>A0A8J4XPL9</accession>
<feature type="domain" description="Tyrosine specific protein phosphatases" evidence="3">
    <location>
        <begin position="146"/>
        <end position="219"/>
    </location>
</feature>
<keyword evidence="1" id="KW-1133">Transmembrane helix</keyword>
<dbReference type="EMBL" id="JACEEZ010023589">
    <property type="protein sequence ID" value="KAG0711175.1"/>
    <property type="molecule type" value="Genomic_DNA"/>
</dbReference>
<feature type="transmembrane region" description="Helical" evidence="1">
    <location>
        <begin position="6"/>
        <end position="39"/>
    </location>
</feature>
<feature type="transmembrane region" description="Helical" evidence="1">
    <location>
        <begin position="46"/>
        <end position="79"/>
    </location>
</feature>
<keyword evidence="5" id="KW-1185">Reference proteome</keyword>
<dbReference type="Pfam" id="PF00102">
    <property type="entry name" value="Y_phosphatase"/>
    <property type="match status" value="2"/>
</dbReference>
<organism evidence="4 5">
    <name type="scientific">Chionoecetes opilio</name>
    <name type="common">Atlantic snow crab</name>
    <name type="synonym">Cancer opilio</name>
    <dbReference type="NCBI Taxonomy" id="41210"/>
    <lineage>
        <taxon>Eukaryota</taxon>
        <taxon>Metazoa</taxon>
        <taxon>Ecdysozoa</taxon>
        <taxon>Arthropoda</taxon>
        <taxon>Crustacea</taxon>
        <taxon>Multicrustacea</taxon>
        <taxon>Malacostraca</taxon>
        <taxon>Eumalacostraca</taxon>
        <taxon>Eucarida</taxon>
        <taxon>Decapoda</taxon>
        <taxon>Pleocyemata</taxon>
        <taxon>Brachyura</taxon>
        <taxon>Eubrachyura</taxon>
        <taxon>Majoidea</taxon>
        <taxon>Majidae</taxon>
        <taxon>Chionoecetes</taxon>
    </lineage>
</organism>
<dbReference type="SMART" id="SM00404">
    <property type="entry name" value="PTPc_motif"/>
    <property type="match status" value="1"/>
</dbReference>
<evidence type="ECO:0000313" key="5">
    <source>
        <dbReference type="Proteomes" id="UP000770661"/>
    </source>
</evidence>
<feature type="domain" description="Tyrosine-protein phosphatase" evidence="2">
    <location>
        <begin position="260"/>
        <end position="466"/>
    </location>
</feature>
<dbReference type="PANTHER" id="PTHR19134">
    <property type="entry name" value="RECEPTOR-TYPE TYROSINE-PROTEIN PHOSPHATASE"/>
    <property type="match status" value="1"/>
</dbReference>
<dbReference type="InterPro" id="IPR029021">
    <property type="entry name" value="Prot-tyrosine_phosphatase-like"/>
</dbReference>
<keyword evidence="4" id="KW-0675">Receptor</keyword>
<evidence type="ECO:0000256" key="1">
    <source>
        <dbReference type="SAM" id="Phobius"/>
    </source>
</evidence>
<evidence type="ECO:0000259" key="3">
    <source>
        <dbReference type="PROSITE" id="PS50056"/>
    </source>
</evidence>
<dbReference type="InterPro" id="IPR016130">
    <property type="entry name" value="Tyr_Pase_AS"/>
</dbReference>
<proteinExistence type="predicted"/>
<protein>
    <submittedName>
        <fullName evidence="4">Receptor-type tyrosine-protein phosphatase alpha</fullName>
    </submittedName>
</protein>
<dbReference type="OrthoDB" id="6108687at2759"/>
<evidence type="ECO:0000259" key="2">
    <source>
        <dbReference type="PROSITE" id="PS50055"/>
    </source>
</evidence>
<dbReference type="GO" id="GO:0004725">
    <property type="term" value="F:protein tyrosine phosphatase activity"/>
    <property type="evidence" value="ECO:0007669"/>
    <property type="project" value="InterPro"/>
</dbReference>
<comment type="caution">
    <text evidence="4">The sequence shown here is derived from an EMBL/GenBank/DDBJ whole genome shotgun (WGS) entry which is preliminary data.</text>
</comment>
<dbReference type="InterPro" id="IPR000242">
    <property type="entry name" value="PTP_cat"/>
</dbReference>
<reference evidence="4" key="1">
    <citation type="submission" date="2020-07" db="EMBL/GenBank/DDBJ databases">
        <title>The High-quality genome of the commercially important snow crab, Chionoecetes opilio.</title>
        <authorList>
            <person name="Jeong J.-H."/>
            <person name="Ryu S."/>
        </authorList>
    </citation>
    <scope>NUCLEOTIDE SEQUENCE</scope>
    <source>
        <strain evidence="4">MADBK_172401_WGS</strain>
        <tissue evidence="4">Digestive gland</tissue>
    </source>
</reference>
<evidence type="ECO:0000313" key="4">
    <source>
        <dbReference type="EMBL" id="KAG0711175.1"/>
    </source>
</evidence>
<dbReference type="SMART" id="SM00194">
    <property type="entry name" value="PTPc"/>
    <property type="match status" value="1"/>
</dbReference>
<dbReference type="GO" id="GO:0048666">
    <property type="term" value="P:neuron development"/>
    <property type="evidence" value="ECO:0007669"/>
    <property type="project" value="UniProtKB-ARBA"/>
</dbReference>
<dbReference type="InterPro" id="IPR050348">
    <property type="entry name" value="Protein-Tyr_Phosphatase"/>
</dbReference>
<name>A0A8J4XPL9_CHIOP</name>
<keyword evidence="1" id="KW-0472">Membrane</keyword>
<dbReference type="PROSITE" id="PS50056">
    <property type="entry name" value="TYR_PHOSPHATASE_2"/>
    <property type="match status" value="1"/>
</dbReference>